<evidence type="ECO:0000313" key="2">
    <source>
        <dbReference type="EMBL" id="EKM74165.1"/>
    </source>
</evidence>
<accession>K5XIA4</accession>
<dbReference type="InParanoid" id="K5XIA4"/>
<keyword evidence="1" id="KW-0175">Coiled coil</keyword>
<dbReference type="HOGENOM" id="CLU_069158_0_0_1"/>
<dbReference type="Proteomes" id="UP000008493">
    <property type="component" value="Unassembled WGS sequence"/>
</dbReference>
<feature type="coiled-coil region" evidence="1">
    <location>
        <begin position="168"/>
        <end position="195"/>
    </location>
</feature>
<dbReference type="AlphaFoldDB" id="K5XIA4"/>
<proteinExistence type="predicted"/>
<dbReference type="EMBL" id="JH971605">
    <property type="protein sequence ID" value="EKM74165.1"/>
    <property type="molecule type" value="Genomic_DNA"/>
</dbReference>
<organism evidence="2 3">
    <name type="scientific">Agaricus bisporus var. burnettii (strain JB137-S8 / ATCC MYA-4627 / FGSC 10392)</name>
    <name type="common">White button mushroom</name>
    <dbReference type="NCBI Taxonomy" id="597362"/>
    <lineage>
        <taxon>Eukaryota</taxon>
        <taxon>Fungi</taxon>
        <taxon>Dikarya</taxon>
        <taxon>Basidiomycota</taxon>
        <taxon>Agaricomycotina</taxon>
        <taxon>Agaricomycetes</taxon>
        <taxon>Agaricomycetidae</taxon>
        <taxon>Agaricales</taxon>
        <taxon>Agaricineae</taxon>
        <taxon>Agaricaceae</taxon>
        <taxon>Agaricus</taxon>
    </lineage>
</organism>
<evidence type="ECO:0000256" key="1">
    <source>
        <dbReference type="SAM" id="Coils"/>
    </source>
</evidence>
<dbReference type="GeneID" id="18827974"/>
<evidence type="ECO:0000313" key="3">
    <source>
        <dbReference type="Proteomes" id="UP000008493"/>
    </source>
</evidence>
<protein>
    <submittedName>
        <fullName evidence="2">Uncharacterized protein</fullName>
    </submittedName>
</protein>
<keyword evidence="3" id="KW-1185">Reference proteome</keyword>
<dbReference type="KEGG" id="abp:AGABI1DRAFT133558"/>
<reference evidence="3" key="1">
    <citation type="journal article" date="2012" name="Proc. Natl. Acad. Sci. U.S.A.">
        <title>Genome sequence of the button mushroom Agaricus bisporus reveals mechanisms governing adaptation to a humic-rich ecological niche.</title>
        <authorList>
            <person name="Morin E."/>
            <person name="Kohler A."/>
            <person name="Baker A.R."/>
            <person name="Foulongne-Oriol M."/>
            <person name="Lombard V."/>
            <person name="Nagy L.G."/>
            <person name="Ohm R.A."/>
            <person name="Patyshakuliyeva A."/>
            <person name="Brun A."/>
            <person name="Aerts A.L."/>
            <person name="Bailey A.M."/>
            <person name="Billette C."/>
            <person name="Coutinho P.M."/>
            <person name="Deakin G."/>
            <person name="Doddapaneni H."/>
            <person name="Floudas D."/>
            <person name="Grimwood J."/>
            <person name="Hilden K."/>
            <person name="Kuees U."/>
            <person name="LaButti K.M."/>
            <person name="Lapidus A."/>
            <person name="Lindquist E.A."/>
            <person name="Lucas S.M."/>
            <person name="Murat C."/>
            <person name="Riley R.W."/>
            <person name="Salamov A.A."/>
            <person name="Schmutz J."/>
            <person name="Subramanian V."/>
            <person name="Woesten H.A.B."/>
            <person name="Xu J."/>
            <person name="Eastwood D.C."/>
            <person name="Foster G.D."/>
            <person name="Sonnenberg A.S."/>
            <person name="Cullen D."/>
            <person name="de Vries R.P."/>
            <person name="Lundell T."/>
            <person name="Hibbett D.S."/>
            <person name="Henrissat B."/>
            <person name="Burton K.S."/>
            <person name="Kerrigan R.W."/>
            <person name="Challen M.P."/>
            <person name="Grigoriev I.V."/>
            <person name="Martin F."/>
        </authorList>
    </citation>
    <scope>NUCLEOTIDE SEQUENCE [LARGE SCALE GENOMIC DNA]</scope>
    <source>
        <strain evidence="3">JB137-S8 / ATCC MYA-4627 / FGSC 10392</strain>
    </source>
</reference>
<dbReference type="RefSeq" id="XP_007335197.1">
    <property type="nucleotide sequence ID" value="XM_007335135.1"/>
</dbReference>
<name>K5XIA4_AGABU</name>
<dbReference type="OMA" id="DINFARW"/>
<gene>
    <name evidence="2" type="ORF">AGABI1DRAFT_133558</name>
</gene>
<sequence>MVSSQPIVCVFLKLPPNHRPVSRMYGIVWNVFLPQLNRINKAFEAAQATRPSSEAKKLWVEARGTASEKMVNLQDVAFTTNSTAHHFLHFLEALHSGSDVSKPYQSLRGAASNAIREAGTAQEGMLELREEIRIVVNRITNILSNEGRNISSFVTESSQSLLELATGVEERNAILEEHREEFKNVRRQSSDEKSNPPSEEEIRVVQEKWRSFREITGSGAYIWQVLKRKLR</sequence>